<protein>
    <submittedName>
        <fullName evidence="1">Uncharacterized protein</fullName>
    </submittedName>
</protein>
<reference evidence="1" key="1">
    <citation type="submission" date="2021-08" db="EMBL/GenBank/DDBJ databases">
        <authorList>
            <person name="Nwanade C."/>
            <person name="Wang M."/>
            <person name="Masoudi A."/>
            <person name="Yu Z."/>
            <person name="Liu J."/>
        </authorList>
    </citation>
    <scope>NUCLEOTIDE SEQUENCE</scope>
    <source>
        <strain evidence="1">S141</strain>
    </source>
</reference>
<keyword evidence="2" id="KW-1185">Reference proteome</keyword>
<proteinExistence type="predicted"/>
<dbReference type="EMBL" id="CP081078">
    <property type="protein sequence ID" value="UWQ57272.1"/>
    <property type="molecule type" value="Genomic_DNA"/>
</dbReference>
<evidence type="ECO:0000313" key="2">
    <source>
        <dbReference type="Proteomes" id="UP001058184"/>
    </source>
</evidence>
<dbReference type="RefSeq" id="WP_260000511.1">
    <property type="nucleotide sequence ID" value="NZ_CP081078.1"/>
</dbReference>
<accession>A0ABY5WSL7</accession>
<evidence type="ECO:0000313" key="1">
    <source>
        <dbReference type="EMBL" id="UWQ57272.1"/>
    </source>
</evidence>
<organism evidence="1 2">
    <name type="scientific">Leisingera caerulea</name>
    <name type="common">Phaeobacter caeruleus</name>
    <dbReference type="NCBI Taxonomy" id="506591"/>
    <lineage>
        <taxon>Bacteria</taxon>
        <taxon>Pseudomonadati</taxon>
        <taxon>Pseudomonadota</taxon>
        <taxon>Alphaproteobacteria</taxon>
        <taxon>Rhodobacterales</taxon>
        <taxon>Roseobacteraceae</taxon>
        <taxon>Leisingera</taxon>
    </lineage>
</organism>
<sequence length="144" mass="16305">MSDLTTIQNVIVGLTPQQLKRLGEIHAQVNVELARNFGDRLAPIMTDILVQESTTHPDVLAALEGIRESLPQTPAEWRSFVQSLVRNNDLAQRNIAFSDEAQKAEIRTEELARLRPDQRVTLSRSGTLDEYLEDRFKARLEAVQ</sequence>
<gene>
    <name evidence="1" type="ORF">K3722_12125</name>
</gene>
<dbReference type="Proteomes" id="UP001058184">
    <property type="component" value="Chromosome"/>
</dbReference>
<name>A0ABY5WSL7_LEICA</name>